<dbReference type="STRING" id="1122938.SAMN05660772_01512"/>
<feature type="transmembrane region" description="Helical" evidence="10">
    <location>
        <begin position="41"/>
        <end position="57"/>
    </location>
</feature>
<keyword evidence="8 10" id="KW-1133">Transmembrane helix</keyword>
<keyword evidence="9 10" id="KW-0472">Membrane</keyword>
<reference evidence="12" key="1">
    <citation type="submission" date="2017-04" db="EMBL/GenBank/DDBJ databases">
        <authorList>
            <person name="Varghese N."/>
            <person name="Submissions S."/>
        </authorList>
    </citation>
    <scope>NUCLEOTIDE SEQUENCE [LARGE SCALE GENOMIC DNA]</scope>
    <source>
        <strain evidence="12">DSM 23072</strain>
    </source>
</reference>
<comment type="subcellular location">
    <subcellularLocation>
        <location evidence="2">Cell membrane</location>
        <topology evidence="2">Multi-pass membrane protein</topology>
    </subcellularLocation>
</comment>
<evidence type="ECO:0000256" key="10">
    <source>
        <dbReference type="SAM" id="Phobius"/>
    </source>
</evidence>
<sequence length="229" mass="26350">MNYLTLIKNELFSGWTKFEMAWIFLFLALQIGVYAYQPESLLAVISGITGLLCVVFVSKGKISNYFFGLIFAYTYFYVSWDNKFYGEMSTALYVYIPSQFIGYFLWKANMNSGDNNESVLAKTLTFQGWLLTLLLVSVSSALFIMFLKTTDGNSIGLDGITTMLVVAAQALMLLRYREQWNFWIIINILSIILWADTAAMYLMYSAYLLNSLYGYYNWTKLSAQNKVQR</sequence>
<evidence type="ECO:0000256" key="2">
    <source>
        <dbReference type="ARBA" id="ARBA00004651"/>
    </source>
</evidence>
<dbReference type="InterPro" id="IPR006419">
    <property type="entry name" value="NMN_transpt_PnuC"/>
</dbReference>
<keyword evidence="12" id="KW-1185">Reference proteome</keyword>
<dbReference type="AlphaFoldDB" id="A0A1W1VAB7"/>
<feature type="transmembrane region" description="Helical" evidence="10">
    <location>
        <begin position="126"/>
        <end position="147"/>
    </location>
</feature>
<dbReference type="PANTHER" id="PTHR36122">
    <property type="entry name" value="NICOTINAMIDE RIBOSIDE TRANSPORTER PNUC"/>
    <property type="match status" value="1"/>
</dbReference>
<dbReference type="PANTHER" id="PTHR36122:SF2">
    <property type="entry name" value="NICOTINAMIDE RIBOSIDE TRANSPORTER PNUC"/>
    <property type="match status" value="1"/>
</dbReference>
<keyword evidence="6" id="KW-1003">Cell membrane</keyword>
<feature type="transmembrane region" description="Helical" evidence="10">
    <location>
        <begin position="182"/>
        <end position="204"/>
    </location>
</feature>
<keyword evidence="5" id="KW-0813">Transport</keyword>
<protein>
    <recommendedName>
        <fullName evidence="4">Nicotinamide riboside transporter PnuC</fullName>
    </recommendedName>
</protein>
<dbReference type="Proteomes" id="UP000192408">
    <property type="component" value="Unassembled WGS sequence"/>
</dbReference>
<organism evidence="11 12">
    <name type="scientific">Pasteurella testudinis DSM 23072</name>
    <dbReference type="NCBI Taxonomy" id="1122938"/>
    <lineage>
        <taxon>Bacteria</taxon>
        <taxon>Pseudomonadati</taxon>
        <taxon>Pseudomonadota</taxon>
        <taxon>Gammaproteobacteria</taxon>
        <taxon>Pasteurellales</taxon>
        <taxon>Pasteurellaceae</taxon>
        <taxon>Pasteurella</taxon>
    </lineage>
</organism>
<gene>
    <name evidence="11" type="ORF">SAMN05660772_01512</name>
</gene>
<evidence type="ECO:0000256" key="3">
    <source>
        <dbReference type="ARBA" id="ARBA00006669"/>
    </source>
</evidence>
<evidence type="ECO:0000256" key="8">
    <source>
        <dbReference type="ARBA" id="ARBA00022989"/>
    </source>
</evidence>
<feature type="transmembrane region" description="Helical" evidence="10">
    <location>
        <begin position="63"/>
        <end position="78"/>
    </location>
</feature>
<keyword evidence="7 10" id="KW-0812">Transmembrane</keyword>
<evidence type="ECO:0000256" key="7">
    <source>
        <dbReference type="ARBA" id="ARBA00022692"/>
    </source>
</evidence>
<evidence type="ECO:0000256" key="5">
    <source>
        <dbReference type="ARBA" id="ARBA00022448"/>
    </source>
</evidence>
<comment type="function">
    <text evidence="1">Required for nicotinamide riboside transport across the inner membrane.</text>
</comment>
<dbReference type="Pfam" id="PF04973">
    <property type="entry name" value="NMN_transporter"/>
    <property type="match status" value="1"/>
</dbReference>
<feature type="transmembrane region" description="Helical" evidence="10">
    <location>
        <begin position="20"/>
        <end position="36"/>
    </location>
</feature>
<feature type="transmembrane region" description="Helical" evidence="10">
    <location>
        <begin position="90"/>
        <end position="106"/>
    </location>
</feature>
<proteinExistence type="inferred from homology"/>
<dbReference type="NCBIfam" id="TIGR01528">
    <property type="entry name" value="NMN_trans_PnuC"/>
    <property type="match status" value="1"/>
</dbReference>
<dbReference type="RefSeq" id="WP_084258134.1">
    <property type="nucleotide sequence ID" value="NZ_FWWV01000069.1"/>
</dbReference>
<evidence type="ECO:0000256" key="4">
    <source>
        <dbReference type="ARBA" id="ARBA00017522"/>
    </source>
</evidence>
<dbReference type="GO" id="GO:0005886">
    <property type="term" value="C:plasma membrane"/>
    <property type="evidence" value="ECO:0007669"/>
    <property type="project" value="UniProtKB-SubCell"/>
</dbReference>
<evidence type="ECO:0000256" key="6">
    <source>
        <dbReference type="ARBA" id="ARBA00022475"/>
    </source>
</evidence>
<comment type="similarity">
    <text evidence="3">Belongs to the nicotinamide ribonucleoside (NR) uptake permease (TC 4.B.1) family.</text>
</comment>
<dbReference type="GO" id="GO:0034257">
    <property type="term" value="F:nicotinamide riboside transmembrane transporter activity"/>
    <property type="evidence" value="ECO:0007669"/>
    <property type="project" value="InterPro"/>
</dbReference>
<evidence type="ECO:0000256" key="1">
    <source>
        <dbReference type="ARBA" id="ARBA00002672"/>
    </source>
</evidence>
<dbReference type="EMBL" id="FWWV01000069">
    <property type="protein sequence ID" value="SMB90427.1"/>
    <property type="molecule type" value="Genomic_DNA"/>
</dbReference>
<feature type="transmembrane region" description="Helical" evidence="10">
    <location>
        <begin position="159"/>
        <end position="176"/>
    </location>
</feature>
<evidence type="ECO:0000256" key="9">
    <source>
        <dbReference type="ARBA" id="ARBA00023136"/>
    </source>
</evidence>
<evidence type="ECO:0000313" key="12">
    <source>
        <dbReference type="Proteomes" id="UP000192408"/>
    </source>
</evidence>
<accession>A0A1W1VAB7</accession>
<evidence type="ECO:0000313" key="11">
    <source>
        <dbReference type="EMBL" id="SMB90427.1"/>
    </source>
</evidence>
<name>A0A1W1VAB7_9PAST</name>